<name>A0A2P2N961_RHIMU</name>
<proteinExistence type="predicted"/>
<dbReference type="AlphaFoldDB" id="A0A2P2N961"/>
<accession>A0A2P2N961</accession>
<dbReference type="EMBL" id="GGEC01058509">
    <property type="protein sequence ID" value="MBX38993.1"/>
    <property type="molecule type" value="Transcribed_RNA"/>
</dbReference>
<sequence>MVIHRLELSYIVNLVFLLYKRVQVHKGGFYFFSHYFMLFMHIPLHPPTHTMSTCNNSHMHENLTSLVFPHHFSIIPPKIVFHYVN</sequence>
<evidence type="ECO:0000313" key="1">
    <source>
        <dbReference type="EMBL" id="MBX38993.1"/>
    </source>
</evidence>
<reference evidence="1" key="1">
    <citation type="submission" date="2018-02" db="EMBL/GenBank/DDBJ databases">
        <title>Rhizophora mucronata_Transcriptome.</title>
        <authorList>
            <person name="Meera S.P."/>
            <person name="Sreeshan A."/>
            <person name="Augustine A."/>
        </authorList>
    </citation>
    <scope>NUCLEOTIDE SEQUENCE</scope>
    <source>
        <tissue evidence="1">Leaf</tissue>
    </source>
</reference>
<protein>
    <submittedName>
        <fullName evidence="1">Uncharacterized protein</fullName>
    </submittedName>
</protein>
<organism evidence="1">
    <name type="scientific">Rhizophora mucronata</name>
    <name type="common">Asiatic mangrove</name>
    <dbReference type="NCBI Taxonomy" id="61149"/>
    <lineage>
        <taxon>Eukaryota</taxon>
        <taxon>Viridiplantae</taxon>
        <taxon>Streptophyta</taxon>
        <taxon>Embryophyta</taxon>
        <taxon>Tracheophyta</taxon>
        <taxon>Spermatophyta</taxon>
        <taxon>Magnoliopsida</taxon>
        <taxon>eudicotyledons</taxon>
        <taxon>Gunneridae</taxon>
        <taxon>Pentapetalae</taxon>
        <taxon>rosids</taxon>
        <taxon>fabids</taxon>
        <taxon>Malpighiales</taxon>
        <taxon>Rhizophoraceae</taxon>
        <taxon>Rhizophora</taxon>
    </lineage>
</organism>